<comment type="function">
    <text evidence="10">Essential component of the TIM23 complex, a complex that mediates the translocation of transit peptide-containing proteins across the mitochondrial inner membrane. Required to keep the TOM and the TIM23 complexes in close contact. At some point, it is released from the TOM23 complex to allow protein translocation into the mitochondrial matrix.</text>
</comment>
<dbReference type="AlphaFoldDB" id="A0AA40ERG4"/>
<evidence type="ECO:0000256" key="7">
    <source>
        <dbReference type="ARBA" id="ARBA00022989"/>
    </source>
</evidence>
<evidence type="ECO:0000256" key="5">
    <source>
        <dbReference type="ARBA" id="ARBA00022792"/>
    </source>
</evidence>
<dbReference type="EMBL" id="JAUKUD010000005">
    <property type="protein sequence ID" value="KAK0744113.1"/>
    <property type="molecule type" value="Genomic_DNA"/>
</dbReference>
<organism evidence="14 15">
    <name type="scientific">Schizothecium vesticola</name>
    <dbReference type="NCBI Taxonomy" id="314040"/>
    <lineage>
        <taxon>Eukaryota</taxon>
        <taxon>Fungi</taxon>
        <taxon>Dikarya</taxon>
        <taxon>Ascomycota</taxon>
        <taxon>Pezizomycotina</taxon>
        <taxon>Sordariomycetes</taxon>
        <taxon>Sordariomycetidae</taxon>
        <taxon>Sordariales</taxon>
        <taxon>Schizotheciaceae</taxon>
        <taxon>Schizothecium</taxon>
    </lineage>
</organism>
<evidence type="ECO:0000313" key="15">
    <source>
        <dbReference type="Proteomes" id="UP001172155"/>
    </source>
</evidence>
<proteinExistence type="inferred from homology"/>
<dbReference type="InterPro" id="IPR013261">
    <property type="entry name" value="Tim21"/>
</dbReference>
<dbReference type="Gene3D" id="3.10.450.320">
    <property type="entry name" value="Mitochondrial import inner membrane translocase subunit Tim21"/>
    <property type="match status" value="1"/>
</dbReference>
<keyword evidence="7 12" id="KW-1133">Transmembrane helix</keyword>
<dbReference type="PANTHER" id="PTHR13032">
    <property type="entry name" value="MITOCHONDRIAL IMPORT INNER MEMBRANE TRANSLOCASE SUBUNIT TIM21"/>
    <property type="match status" value="1"/>
</dbReference>
<gene>
    <name evidence="14" type="ORF">B0T18DRAFT_416587</name>
</gene>
<keyword evidence="4 12" id="KW-0812">Transmembrane</keyword>
<keyword evidence="8 12" id="KW-0496">Mitochondrion</keyword>
<protein>
    <recommendedName>
        <fullName evidence="3 12">Mitochondrial import inner membrane translocase subunit Tim21</fullName>
    </recommendedName>
</protein>
<evidence type="ECO:0000256" key="2">
    <source>
        <dbReference type="ARBA" id="ARBA00010867"/>
    </source>
</evidence>
<keyword evidence="12" id="KW-0813">Transport</keyword>
<evidence type="ECO:0000256" key="8">
    <source>
        <dbReference type="ARBA" id="ARBA00023128"/>
    </source>
</evidence>
<keyword evidence="9 12" id="KW-0472">Membrane</keyword>
<evidence type="ECO:0000256" key="12">
    <source>
        <dbReference type="RuleBase" id="RU367142"/>
    </source>
</evidence>
<keyword evidence="5 12" id="KW-0999">Mitochondrion inner membrane</keyword>
<evidence type="ECO:0000256" key="9">
    <source>
        <dbReference type="ARBA" id="ARBA00023136"/>
    </source>
</evidence>
<evidence type="ECO:0000256" key="13">
    <source>
        <dbReference type="SAM" id="MobiDB-lite"/>
    </source>
</evidence>
<comment type="subunit">
    <text evidence="11">Component of the TIM23 complex, at least composed of TIM23, TIM17, TIM50 and TIM21.</text>
</comment>
<dbReference type="FunFam" id="3.10.450.320:FF:000002">
    <property type="entry name" value="Mitochondrial import inner membrane translocase subunit tim21"/>
    <property type="match status" value="1"/>
</dbReference>
<keyword evidence="6" id="KW-0809">Transit peptide</keyword>
<keyword evidence="12" id="KW-0811">Translocation</keyword>
<feature type="transmembrane region" description="Helical" evidence="12">
    <location>
        <begin position="84"/>
        <end position="104"/>
    </location>
</feature>
<dbReference type="GO" id="GO:0030150">
    <property type="term" value="P:protein import into mitochondrial matrix"/>
    <property type="evidence" value="ECO:0007669"/>
    <property type="project" value="UniProtKB-UniRule"/>
</dbReference>
<dbReference type="GO" id="GO:0005744">
    <property type="term" value="C:TIM23 mitochondrial import inner membrane translocase complex"/>
    <property type="evidence" value="ECO:0007669"/>
    <property type="project" value="UniProtKB-UniRule"/>
</dbReference>
<evidence type="ECO:0000256" key="4">
    <source>
        <dbReference type="ARBA" id="ARBA00022692"/>
    </source>
</evidence>
<comment type="caution">
    <text evidence="14">The sequence shown here is derived from an EMBL/GenBank/DDBJ whole genome shotgun (WGS) entry which is preliminary data.</text>
</comment>
<comment type="similarity">
    <text evidence="2 12">Belongs to the TIM21 family.</text>
</comment>
<dbReference type="InterPro" id="IPR038552">
    <property type="entry name" value="Tim21_IMS_sf"/>
</dbReference>
<comment type="subcellular location">
    <subcellularLocation>
        <location evidence="1 12">Mitochondrion inner membrane</location>
        <topology evidence="1 12">Single-pass membrane protein</topology>
    </subcellularLocation>
</comment>
<dbReference type="Proteomes" id="UP001172155">
    <property type="component" value="Unassembled WGS sequence"/>
</dbReference>
<evidence type="ECO:0000256" key="10">
    <source>
        <dbReference type="ARBA" id="ARBA00060204"/>
    </source>
</evidence>
<evidence type="ECO:0000313" key="14">
    <source>
        <dbReference type="EMBL" id="KAK0744113.1"/>
    </source>
</evidence>
<dbReference type="PANTHER" id="PTHR13032:SF6">
    <property type="entry name" value="MITOCHONDRIAL IMPORT INNER MEMBRANE TRANSLOCASE SUBUNIT TIM21"/>
    <property type="match status" value="1"/>
</dbReference>
<reference evidence="14" key="1">
    <citation type="submission" date="2023-06" db="EMBL/GenBank/DDBJ databases">
        <title>Genome-scale phylogeny and comparative genomics of the fungal order Sordariales.</title>
        <authorList>
            <consortium name="Lawrence Berkeley National Laboratory"/>
            <person name="Hensen N."/>
            <person name="Bonometti L."/>
            <person name="Westerberg I."/>
            <person name="Brannstrom I.O."/>
            <person name="Guillou S."/>
            <person name="Cros-Aarteil S."/>
            <person name="Calhoun S."/>
            <person name="Haridas S."/>
            <person name="Kuo A."/>
            <person name="Mondo S."/>
            <person name="Pangilinan J."/>
            <person name="Riley R."/>
            <person name="LaButti K."/>
            <person name="Andreopoulos B."/>
            <person name="Lipzen A."/>
            <person name="Chen C."/>
            <person name="Yanf M."/>
            <person name="Daum C."/>
            <person name="Ng V."/>
            <person name="Clum A."/>
            <person name="Steindorff A."/>
            <person name="Ohm R."/>
            <person name="Martin F."/>
            <person name="Silar P."/>
            <person name="Natvig D."/>
            <person name="Lalanne C."/>
            <person name="Gautier V."/>
            <person name="Ament-velasquez S.L."/>
            <person name="Kruys A."/>
            <person name="Hutchinson M.I."/>
            <person name="Powell A.J."/>
            <person name="Barry K."/>
            <person name="Miller A.N."/>
            <person name="Grigoriev I.V."/>
            <person name="Debuchy R."/>
            <person name="Gladieux P."/>
            <person name="Thoren M.H."/>
            <person name="Johannesson H."/>
        </authorList>
    </citation>
    <scope>NUCLEOTIDE SEQUENCE</scope>
    <source>
        <strain evidence="14">SMH3187-1</strain>
    </source>
</reference>
<dbReference type="Pfam" id="PF08294">
    <property type="entry name" value="TIM21"/>
    <property type="match status" value="1"/>
</dbReference>
<keyword evidence="15" id="KW-1185">Reference proteome</keyword>
<feature type="compositionally biased region" description="Low complexity" evidence="13">
    <location>
        <begin position="20"/>
        <end position="43"/>
    </location>
</feature>
<accession>A0AA40ERG4</accession>
<evidence type="ECO:0000256" key="1">
    <source>
        <dbReference type="ARBA" id="ARBA00004434"/>
    </source>
</evidence>
<sequence>MMNRLVASRRATHLSLPRATTATTTTTTTLSKPTTRHTSSTKTPPKPSAAPPRRAVTPFNDDGRIPWSALSVPEKTGRAAQQTFNLGLVAVGLALTGGVAYVLWTELVSVDSKNAWFNRGVDRVRGDAGCRRLLGARDWSGGDIKAFGEETGGKWRRARPIASSSYKDANGDEHLVIKFHVQGPLAAGEVHMHLVKPADKNDFEYKYLFLEVKGHNRVYLENADAKGVGKDGKKGFRMFGFKWS</sequence>
<evidence type="ECO:0000256" key="11">
    <source>
        <dbReference type="ARBA" id="ARBA00063758"/>
    </source>
</evidence>
<feature type="region of interest" description="Disordered" evidence="13">
    <location>
        <begin position="1"/>
        <end position="62"/>
    </location>
</feature>
<keyword evidence="12" id="KW-0653">Protein transport</keyword>
<evidence type="ECO:0000256" key="3">
    <source>
        <dbReference type="ARBA" id="ARBA00020726"/>
    </source>
</evidence>
<name>A0AA40ERG4_9PEZI</name>
<evidence type="ECO:0000256" key="6">
    <source>
        <dbReference type="ARBA" id="ARBA00022946"/>
    </source>
</evidence>